<dbReference type="GO" id="GO:0005886">
    <property type="term" value="C:plasma membrane"/>
    <property type="evidence" value="ECO:0007669"/>
    <property type="project" value="InterPro"/>
</dbReference>
<organism evidence="9 10">
    <name type="scientific">Candidatus Merdivivens pullistercoris</name>
    <dbReference type="NCBI Taxonomy" id="2840873"/>
    <lineage>
        <taxon>Bacteria</taxon>
        <taxon>Pseudomonadati</taxon>
        <taxon>Bacteroidota</taxon>
        <taxon>Bacteroidia</taxon>
        <taxon>Bacteroidales</taxon>
        <taxon>Muribaculaceae</taxon>
        <taxon>Muribaculaceae incertae sedis</taxon>
        <taxon>Candidatus Merdivivens</taxon>
    </lineage>
</organism>
<dbReference type="Pfam" id="PF02080">
    <property type="entry name" value="TrkA_C"/>
    <property type="match status" value="2"/>
</dbReference>
<dbReference type="Pfam" id="PF02254">
    <property type="entry name" value="TrkA_N"/>
    <property type="match status" value="2"/>
</dbReference>
<dbReference type="InterPro" id="IPR036721">
    <property type="entry name" value="RCK_C_sf"/>
</dbReference>
<dbReference type="PRINTS" id="PR00335">
    <property type="entry name" value="KUPTAKETRKA"/>
</dbReference>
<dbReference type="Proteomes" id="UP000823597">
    <property type="component" value="Unassembled WGS sequence"/>
</dbReference>
<dbReference type="Gene3D" id="3.40.50.720">
    <property type="entry name" value="NAD(P)-binding Rossmann-like Domain"/>
    <property type="match status" value="2"/>
</dbReference>
<dbReference type="PROSITE" id="PS51202">
    <property type="entry name" value="RCK_C"/>
    <property type="match status" value="2"/>
</dbReference>
<evidence type="ECO:0000313" key="10">
    <source>
        <dbReference type="Proteomes" id="UP000823597"/>
    </source>
</evidence>
<dbReference type="SUPFAM" id="SSF116726">
    <property type="entry name" value="TrkA C-terminal domain-like"/>
    <property type="match status" value="2"/>
</dbReference>
<feature type="domain" description="RCK N-terminal" evidence="7">
    <location>
        <begin position="229"/>
        <end position="351"/>
    </location>
</feature>
<evidence type="ECO:0000256" key="5">
    <source>
        <dbReference type="ARBA" id="ARBA00023027"/>
    </source>
</evidence>
<gene>
    <name evidence="9" type="primary">trkA</name>
    <name evidence="9" type="ORF">IAB93_08445</name>
</gene>
<dbReference type="PROSITE" id="PS51201">
    <property type="entry name" value="RCK_N"/>
    <property type="match status" value="2"/>
</dbReference>
<keyword evidence="3" id="KW-0633">Potassium transport</keyword>
<dbReference type="InterPro" id="IPR036291">
    <property type="entry name" value="NAD(P)-bd_dom_sf"/>
</dbReference>
<evidence type="ECO:0000256" key="4">
    <source>
        <dbReference type="ARBA" id="ARBA00022958"/>
    </source>
</evidence>
<proteinExistence type="predicted"/>
<dbReference type="PANTHER" id="PTHR43833">
    <property type="entry name" value="POTASSIUM CHANNEL PROTEIN 2-RELATED-RELATED"/>
    <property type="match status" value="1"/>
</dbReference>
<keyword evidence="5" id="KW-0520">NAD</keyword>
<dbReference type="InterPro" id="IPR006036">
    <property type="entry name" value="K_uptake_TrkA"/>
</dbReference>
<evidence type="ECO:0000259" key="8">
    <source>
        <dbReference type="PROSITE" id="PS51202"/>
    </source>
</evidence>
<dbReference type="InterPro" id="IPR006037">
    <property type="entry name" value="RCK_C"/>
</dbReference>
<evidence type="ECO:0000313" key="9">
    <source>
        <dbReference type="EMBL" id="MBO8466004.1"/>
    </source>
</evidence>
<comment type="caution">
    <text evidence="9">The sequence shown here is derived from an EMBL/GenBank/DDBJ whole genome shotgun (WGS) entry which is preliminary data.</text>
</comment>
<dbReference type="InterPro" id="IPR050721">
    <property type="entry name" value="Trk_Ktr_HKT_K-transport"/>
</dbReference>
<dbReference type="GO" id="GO:0015079">
    <property type="term" value="F:potassium ion transmembrane transporter activity"/>
    <property type="evidence" value="ECO:0007669"/>
    <property type="project" value="InterPro"/>
</dbReference>
<dbReference type="NCBIfam" id="NF007038">
    <property type="entry name" value="PRK09496.2-6"/>
    <property type="match status" value="1"/>
</dbReference>
<dbReference type="Gene3D" id="3.30.70.1450">
    <property type="entry name" value="Regulator of K+ conductance, C-terminal domain"/>
    <property type="match status" value="2"/>
</dbReference>
<reference evidence="9" key="1">
    <citation type="submission" date="2020-10" db="EMBL/GenBank/DDBJ databases">
        <authorList>
            <person name="Gilroy R."/>
        </authorList>
    </citation>
    <scope>NUCLEOTIDE SEQUENCE</scope>
    <source>
        <strain evidence="9">10037</strain>
    </source>
</reference>
<accession>A0A9D9I4V6</accession>
<evidence type="ECO:0000259" key="7">
    <source>
        <dbReference type="PROSITE" id="PS51201"/>
    </source>
</evidence>
<dbReference type="PANTHER" id="PTHR43833:SF5">
    <property type="entry name" value="TRK SYSTEM POTASSIUM UPTAKE PROTEIN TRKA"/>
    <property type="match status" value="1"/>
</dbReference>
<dbReference type="InterPro" id="IPR003148">
    <property type="entry name" value="RCK_N"/>
</dbReference>
<dbReference type="NCBIfam" id="NF007039">
    <property type="entry name" value="PRK09496.3-2"/>
    <property type="match status" value="1"/>
</dbReference>
<evidence type="ECO:0000256" key="2">
    <source>
        <dbReference type="ARBA" id="ARBA00022448"/>
    </source>
</evidence>
<feature type="domain" description="RCK C-terminal" evidence="8">
    <location>
        <begin position="371"/>
        <end position="451"/>
    </location>
</feature>
<dbReference type="EMBL" id="JADIME010000087">
    <property type="protein sequence ID" value="MBO8466004.1"/>
    <property type="molecule type" value="Genomic_DNA"/>
</dbReference>
<keyword evidence="6" id="KW-0406">Ion transport</keyword>
<dbReference type="NCBIfam" id="NF007031">
    <property type="entry name" value="PRK09496.1-2"/>
    <property type="match status" value="1"/>
</dbReference>
<dbReference type="SUPFAM" id="SSF51735">
    <property type="entry name" value="NAD(P)-binding Rossmann-fold domains"/>
    <property type="match status" value="2"/>
</dbReference>
<evidence type="ECO:0000256" key="1">
    <source>
        <dbReference type="ARBA" id="ARBA00017378"/>
    </source>
</evidence>
<evidence type="ECO:0000256" key="6">
    <source>
        <dbReference type="ARBA" id="ARBA00023065"/>
    </source>
</evidence>
<feature type="domain" description="RCK N-terminal" evidence="7">
    <location>
        <begin position="1"/>
        <end position="125"/>
    </location>
</feature>
<name>A0A9D9I4V6_9BACT</name>
<dbReference type="AlphaFoldDB" id="A0A9D9I4V6"/>
<reference evidence="9" key="2">
    <citation type="journal article" date="2021" name="PeerJ">
        <title>Extensive microbial diversity within the chicken gut microbiome revealed by metagenomics and culture.</title>
        <authorList>
            <person name="Gilroy R."/>
            <person name="Ravi A."/>
            <person name="Getino M."/>
            <person name="Pursley I."/>
            <person name="Horton D.L."/>
            <person name="Alikhan N.F."/>
            <person name="Baker D."/>
            <person name="Gharbi K."/>
            <person name="Hall N."/>
            <person name="Watson M."/>
            <person name="Adriaenssens E.M."/>
            <person name="Foster-Nyarko E."/>
            <person name="Jarju S."/>
            <person name="Secka A."/>
            <person name="Antonio M."/>
            <person name="Oren A."/>
            <person name="Chaudhuri R.R."/>
            <person name="La Ragione R."/>
            <person name="Hildebrand F."/>
            <person name="Pallen M.J."/>
        </authorList>
    </citation>
    <scope>NUCLEOTIDE SEQUENCE</scope>
    <source>
        <strain evidence="9">10037</strain>
    </source>
</reference>
<protein>
    <recommendedName>
        <fullName evidence="1">Trk system potassium uptake protein TrkA</fullName>
    </recommendedName>
</protein>
<keyword evidence="2" id="KW-0813">Transport</keyword>
<feature type="domain" description="RCK C-terminal" evidence="8">
    <location>
        <begin position="145"/>
        <end position="229"/>
    </location>
</feature>
<keyword evidence="4" id="KW-0630">Potassium</keyword>
<sequence length="451" mass="49000">MRIVIAGAGEVGSHLAKMLSSSSESNNITVLDSNPERLEALAGTTDVLTVEGQPSSIEKLKEAGAGKADLFIAVSPAALQDVNIVSALLAKNLGAKKVAARINNDEYMKAENRLLFTSLGIDLLFYPEKVAAEEIYELLKHSASTEFMDFAQGKLQMIVFKLDDGASLIGKRPSDFAGKYDPLPFKVVAISRGGETIIPHTDTKLKMNDLLFMITKKQGVDELMHFFGKPNIKITSLMILGGGKIGEFVAASSSRYTTDIKLIELKKERCTELSEKLNGVLIVNGDGRNSDFLIDEGIKNYDAFVAVTSNTETNILACMIAKRFGVAKTIAEVENIEYIQLAKNMGVDAVINKKLITAGRIFKLTLSSKVRNVKYLSGTEAEVIEYIVNPESKITAAPLKELGFPKDAIIGGVIRGKESIIAVGDTQIMPYDKVAVFALPHAVKEVDKFFN</sequence>
<evidence type="ECO:0000256" key="3">
    <source>
        <dbReference type="ARBA" id="ARBA00022538"/>
    </source>
</evidence>